<dbReference type="SUPFAM" id="SSF48452">
    <property type="entry name" value="TPR-like"/>
    <property type="match status" value="1"/>
</dbReference>
<comment type="caution">
    <text evidence="1">The sequence shown here is derived from an EMBL/GenBank/DDBJ whole genome shotgun (WGS) entry which is preliminary data.</text>
</comment>
<evidence type="ECO:0000313" key="2">
    <source>
        <dbReference type="Proteomes" id="UP001160550"/>
    </source>
</evidence>
<organism evidence="1 2">
    <name type="scientific">Luteimonas composti</name>
    <dbReference type="NCBI Taxonomy" id="398257"/>
    <lineage>
        <taxon>Bacteria</taxon>
        <taxon>Pseudomonadati</taxon>
        <taxon>Pseudomonadota</taxon>
        <taxon>Gammaproteobacteria</taxon>
        <taxon>Lysobacterales</taxon>
        <taxon>Lysobacteraceae</taxon>
        <taxon>Luteimonas</taxon>
    </lineage>
</organism>
<proteinExistence type="predicted"/>
<reference evidence="1" key="1">
    <citation type="journal article" date="2007" name="Int. J. Syst. Evol. Microbiol.">
        <title>Luteimonas composti sp. nov., a moderately thermophilic bacterium isolated from food waste.</title>
        <authorList>
            <person name="Young C.C."/>
            <person name="Kampfer P."/>
            <person name="Chen W.M."/>
            <person name="Yen W.S."/>
            <person name="Arun A.B."/>
            <person name="Lai W.A."/>
            <person name="Shen F.T."/>
            <person name="Rekha P.D."/>
            <person name="Lin K.Y."/>
            <person name="Chou J.H."/>
        </authorList>
    </citation>
    <scope>NUCLEOTIDE SEQUENCE</scope>
    <source>
        <strain evidence="1">CC-YY355</strain>
    </source>
</reference>
<reference evidence="1" key="2">
    <citation type="submission" date="2023-04" db="EMBL/GenBank/DDBJ databases">
        <authorList>
            <person name="Sun J.-Q."/>
        </authorList>
    </citation>
    <scope>NUCLEOTIDE SEQUENCE</scope>
    <source>
        <strain evidence="1">CC-YY355</strain>
    </source>
</reference>
<gene>
    <name evidence="1" type="ORF">QF205_11070</name>
</gene>
<accession>A0ABT6MSI6</accession>
<evidence type="ECO:0008006" key="3">
    <source>
        <dbReference type="Google" id="ProtNLM"/>
    </source>
</evidence>
<dbReference type="InterPro" id="IPR011990">
    <property type="entry name" value="TPR-like_helical_dom_sf"/>
</dbReference>
<keyword evidence="2" id="KW-1185">Reference proteome</keyword>
<dbReference type="EMBL" id="JARYGX010000021">
    <property type="protein sequence ID" value="MDH7453604.1"/>
    <property type="molecule type" value="Genomic_DNA"/>
</dbReference>
<protein>
    <recommendedName>
        <fullName evidence="3">Tetratricopeptide repeat protein</fullName>
    </recommendedName>
</protein>
<dbReference type="Proteomes" id="UP001160550">
    <property type="component" value="Unassembled WGS sequence"/>
</dbReference>
<sequence>MVGALVLLALAVAQGPVGDRLWPRPRVHELDAQGDQALARGHLSAADGSGARQLYEAALAMDPDRIEPREGLARVAEAALARAREDLAAGRLADARAHLRLARELSVPREQADALATRLRDREAALAGVENLVARAAAAHVAGRLDGGEDAALSLYARVLELQPGHPEALRGRDEALGDLLDQAREDLRGGDLAAAAGAIGAARRYDPGHVDLPDTEARFSEELDTLRARADADLRRGRIDAAVAAWQRVEALAPGDAGAADGLRRAADAHAARASRLAADFRFDEAARALDRARALAPDAAGVSMAQAALERARRSHVRVPAAAPAQRARVPQLLRQAAEAEARGDLLTPPGDSAYDRLRAAQALAPRDAEVRRAIARLLPSARECFERALSANNLALARRCLEARDALGDAPRTLSEARRRLALRWLAIGDERLAAGQLQPASAALAAARAIDPQVPGLDEFQQRLRVAARE</sequence>
<evidence type="ECO:0000313" key="1">
    <source>
        <dbReference type="EMBL" id="MDH7453604.1"/>
    </source>
</evidence>
<dbReference type="RefSeq" id="WP_280942822.1">
    <property type="nucleotide sequence ID" value="NZ_JARYGX010000021.1"/>
</dbReference>
<dbReference type="Gene3D" id="1.25.40.10">
    <property type="entry name" value="Tetratricopeptide repeat domain"/>
    <property type="match status" value="2"/>
</dbReference>
<name>A0ABT6MSI6_9GAMM</name>